<dbReference type="InterPro" id="IPR011009">
    <property type="entry name" value="Kinase-like_dom_sf"/>
</dbReference>
<dbReference type="OrthoDB" id="5579860at2759"/>
<dbReference type="RefSeq" id="XP_003035460.1">
    <property type="nucleotide sequence ID" value="XM_003035414.1"/>
</dbReference>
<dbReference type="SUPFAM" id="SSF56112">
    <property type="entry name" value="Protein kinase-like (PK-like)"/>
    <property type="match status" value="1"/>
</dbReference>
<dbReference type="GO" id="GO:0004674">
    <property type="term" value="F:protein serine/threonine kinase activity"/>
    <property type="evidence" value="ECO:0007669"/>
    <property type="project" value="UniProtKB-EC"/>
</dbReference>
<feature type="non-terminal residue" evidence="3">
    <location>
        <position position="377"/>
    </location>
</feature>
<reference evidence="3 4" key="1">
    <citation type="journal article" date="2010" name="Nat. Biotechnol.">
        <title>Genome sequence of the model mushroom Schizophyllum commune.</title>
        <authorList>
            <person name="Ohm R.A."/>
            <person name="de Jong J.F."/>
            <person name="Lugones L.G."/>
            <person name="Aerts A."/>
            <person name="Kothe E."/>
            <person name="Stajich J.E."/>
            <person name="de Vries R.P."/>
            <person name="Record E."/>
            <person name="Levasseur A."/>
            <person name="Baker S.E."/>
            <person name="Bartholomew K.A."/>
            <person name="Coutinho P.M."/>
            <person name="Erdmann S."/>
            <person name="Fowler T.J."/>
            <person name="Gathman A.C."/>
            <person name="Lombard V."/>
            <person name="Henrissat B."/>
            <person name="Knabe N."/>
            <person name="Kuees U."/>
            <person name="Lilly W.W."/>
            <person name="Lindquist E."/>
            <person name="Lucas S."/>
            <person name="Magnuson J.K."/>
            <person name="Piumi F."/>
            <person name="Raudaskoski M."/>
            <person name="Salamov A."/>
            <person name="Schmutz J."/>
            <person name="Schwarze F.W.M.R."/>
            <person name="vanKuyk P.A."/>
            <person name="Horton J.S."/>
            <person name="Grigoriev I.V."/>
            <person name="Woesten H.A.B."/>
        </authorList>
    </citation>
    <scope>NUCLEOTIDE SEQUENCE [LARGE SCALE GENOMIC DNA]</scope>
    <source>
        <strain evidence="4">H4-8 / FGSC 9210</strain>
    </source>
</reference>
<dbReference type="SMART" id="SM00220">
    <property type="entry name" value="S_TKc"/>
    <property type="match status" value="1"/>
</dbReference>
<dbReference type="InterPro" id="IPR050235">
    <property type="entry name" value="CK1_Ser-Thr_kinase"/>
</dbReference>
<dbReference type="EC" id="2.7.11.1" evidence="1"/>
<organism evidence="4">
    <name type="scientific">Schizophyllum commune (strain H4-8 / FGSC 9210)</name>
    <name type="common">Split gill fungus</name>
    <dbReference type="NCBI Taxonomy" id="578458"/>
    <lineage>
        <taxon>Eukaryota</taxon>
        <taxon>Fungi</taxon>
        <taxon>Dikarya</taxon>
        <taxon>Basidiomycota</taxon>
        <taxon>Agaricomycotina</taxon>
        <taxon>Agaricomycetes</taxon>
        <taxon>Agaricomycetidae</taxon>
        <taxon>Agaricales</taxon>
        <taxon>Schizophyllaceae</taxon>
        <taxon>Schizophyllum</taxon>
    </lineage>
</organism>
<evidence type="ECO:0000313" key="3">
    <source>
        <dbReference type="EMBL" id="EFJ00558.1"/>
    </source>
</evidence>
<dbReference type="eggNOG" id="KOG1164">
    <property type="taxonomic scope" value="Eukaryota"/>
</dbReference>
<feature type="domain" description="Protein kinase" evidence="2">
    <location>
        <begin position="3"/>
        <end position="319"/>
    </location>
</feature>
<accession>D8PU27</accession>
<name>D8PU27_SCHCM</name>
<dbReference type="AlphaFoldDB" id="D8PU27"/>
<dbReference type="PROSITE" id="PS50011">
    <property type="entry name" value="PROTEIN_KINASE_DOM"/>
    <property type="match status" value="1"/>
</dbReference>
<sequence length="377" mass="42626">MRLYLDNLIASGGNGRVYRAHTTDTPHPAIYAVKKSHTTKLVKNPMLLHEACAMLHLQGHPSIPRVYAWGKTQYYEYLALEELGSDIYEPLKSGSGLTMLNLVALTCQMIDALEYVHSLHLVHCDVKPGNFLFERHPTGRIKLIDWGLAKIYRDPATRLHRPQDSIPTLIGTRTYASINVHYHVRPTRRDDIESLAYTILLLLCGSLPWLVCRRNNEAYLREKLKWSGAIIANGYPSVFGAFLDYARTLAFDAEPDYSGWRRHFKAIAPGLPEPSLFSPSDTSARVGQHYWPPVVHPVPADPPPNSEAQEIYGDDDNWVPTSTWANPVNVPDDDLLGNELKTVSRCLERIEETPGMDEPWLHEAIGYPPETIVQCWI</sequence>
<dbReference type="Gene3D" id="1.10.510.10">
    <property type="entry name" value="Transferase(Phosphotransferase) domain 1"/>
    <property type="match status" value="1"/>
</dbReference>
<gene>
    <name evidence="3" type="ORF">SCHCODRAFT_106183</name>
</gene>
<dbReference type="KEGG" id="scm:SCHCO_02694545"/>
<protein>
    <recommendedName>
        <fullName evidence="1">non-specific serine/threonine protein kinase</fullName>
        <ecNumber evidence="1">2.7.11.1</ecNumber>
    </recommendedName>
</protein>
<proteinExistence type="predicted"/>
<dbReference type="InterPro" id="IPR008271">
    <property type="entry name" value="Ser/Thr_kinase_AS"/>
</dbReference>
<dbReference type="GeneID" id="9594804"/>
<dbReference type="Proteomes" id="UP000007431">
    <property type="component" value="Unassembled WGS sequence"/>
</dbReference>
<dbReference type="OMA" id="WFEYLAM"/>
<evidence type="ECO:0000256" key="1">
    <source>
        <dbReference type="ARBA" id="ARBA00012513"/>
    </source>
</evidence>
<evidence type="ECO:0000313" key="4">
    <source>
        <dbReference type="Proteomes" id="UP000007431"/>
    </source>
</evidence>
<dbReference type="HOGENOM" id="CLU_019279_2_0_1"/>
<dbReference type="InterPro" id="IPR000719">
    <property type="entry name" value="Prot_kinase_dom"/>
</dbReference>
<dbReference type="GO" id="GO:0005524">
    <property type="term" value="F:ATP binding"/>
    <property type="evidence" value="ECO:0007669"/>
    <property type="project" value="InterPro"/>
</dbReference>
<evidence type="ECO:0000259" key="2">
    <source>
        <dbReference type="PROSITE" id="PS50011"/>
    </source>
</evidence>
<dbReference type="Pfam" id="PF00069">
    <property type="entry name" value="Pkinase"/>
    <property type="match status" value="1"/>
</dbReference>
<dbReference type="VEuPathDB" id="FungiDB:SCHCODRAFT_02694545"/>
<dbReference type="PANTHER" id="PTHR11909">
    <property type="entry name" value="CASEIN KINASE-RELATED"/>
    <property type="match status" value="1"/>
</dbReference>
<dbReference type="InParanoid" id="D8PU27"/>
<keyword evidence="4" id="KW-1185">Reference proteome</keyword>
<dbReference type="EMBL" id="GL377303">
    <property type="protein sequence ID" value="EFJ00558.1"/>
    <property type="molecule type" value="Genomic_DNA"/>
</dbReference>
<dbReference type="PROSITE" id="PS00108">
    <property type="entry name" value="PROTEIN_KINASE_ST"/>
    <property type="match status" value="1"/>
</dbReference>
<dbReference type="STRING" id="578458.D8PU27"/>